<evidence type="ECO:0008006" key="3">
    <source>
        <dbReference type="Google" id="ProtNLM"/>
    </source>
</evidence>
<dbReference type="OrthoDB" id="979815at2"/>
<dbReference type="EMBL" id="JRYR02000002">
    <property type="protein sequence ID" value="OHX63998.1"/>
    <property type="molecule type" value="Genomic_DNA"/>
</dbReference>
<name>A0A1S1YSK7_FLAPC</name>
<dbReference type="Proteomes" id="UP000179797">
    <property type="component" value="Unassembled WGS sequence"/>
</dbReference>
<accession>A0A1S1YSK7</accession>
<comment type="caution">
    <text evidence="1">The sequence shown here is derived from an EMBL/GenBank/DDBJ whole genome shotgun (WGS) entry which is preliminary data.</text>
</comment>
<reference evidence="1 2" key="1">
    <citation type="journal article" date="2012" name="Int. J. Syst. Evol. Microbiol.">
        <title>Flammeovirga pacifica sp. nov., isolated from deep-sea sediment.</title>
        <authorList>
            <person name="Xu H."/>
            <person name="Fu Y."/>
            <person name="Yang N."/>
            <person name="Ding Z."/>
            <person name="Lai Q."/>
            <person name="Zeng R."/>
        </authorList>
    </citation>
    <scope>NUCLEOTIDE SEQUENCE [LARGE SCALE GENOMIC DNA]</scope>
    <source>
        <strain evidence="2">DSM 24597 / LMG 26175 / WPAGA1</strain>
    </source>
</reference>
<evidence type="ECO:0000313" key="1">
    <source>
        <dbReference type="EMBL" id="OHX63998.1"/>
    </source>
</evidence>
<organism evidence="1 2">
    <name type="scientific">Flammeovirga pacifica</name>
    <dbReference type="NCBI Taxonomy" id="915059"/>
    <lineage>
        <taxon>Bacteria</taxon>
        <taxon>Pseudomonadati</taxon>
        <taxon>Bacteroidota</taxon>
        <taxon>Cytophagia</taxon>
        <taxon>Cytophagales</taxon>
        <taxon>Flammeovirgaceae</taxon>
        <taxon>Flammeovirga</taxon>
    </lineage>
</organism>
<dbReference type="AlphaFoldDB" id="A0A1S1YSK7"/>
<keyword evidence="2" id="KW-1185">Reference proteome</keyword>
<dbReference type="RefSeq" id="WP_044218018.1">
    <property type="nucleotide sequence ID" value="NZ_JRYR02000002.1"/>
</dbReference>
<sequence length="131" mass="15363">MIKNIHQLFLYSLLVFFLFNCQTEENVSKDIMQIESLTSEIVSFSETDQFLEVIAKVDYVDMSYLRVDIHSMNQNISSWDVTHIYNDLDNYTFHGQFSIPEGAYGEYEIIIYLSDKENNIISKNIPVFIEP</sequence>
<gene>
    <name evidence="1" type="ORF">NH26_20525</name>
</gene>
<evidence type="ECO:0000313" key="2">
    <source>
        <dbReference type="Proteomes" id="UP000179797"/>
    </source>
</evidence>
<protein>
    <recommendedName>
        <fullName evidence="3">DUF4625 domain-containing protein</fullName>
    </recommendedName>
</protein>
<proteinExistence type="predicted"/>